<dbReference type="GO" id="GO:0030288">
    <property type="term" value="C:outer membrane-bounded periplasmic space"/>
    <property type="evidence" value="ECO:0007669"/>
    <property type="project" value="TreeGrafter"/>
</dbReference>
<dbReference type="Pfam" id="PF01520">
    <property type="entry name" value="Amidase_3"/>
    <property type="match status" value="1"/>
</dbReference>
<evidence type="ECO:0000256" key="1">
    <source>
        <dbReference type="ARBA" id="ARBA00001561"/>
    </source>
</evidence>
<accession>A0A933KZP5</accession>
<dbReference type="GO" id="GO:0008745">
    <property type="term" value="F:N-acetylmuramoyl-L-alanine amidase activity"/>
    <property type="evidence" value="ECO:0007669"/>
    <property type="project" value="UniProtKB-EC"/>
</dbReference>
<feature type="region of interest" description="Disordered" evidence="4">
    <location>
        <begin position="142"/>
        <end position="179"/>
    </location>
</feature>
<dbReference type="GO" id="GO:0009253">
    <property type="term" value="P:peptidoglycan catabolic process"/>
    <property type="evidence" value="ECO:0007669"/>
    <property type="project" value="InterPro"/>
</dbReference>
<evidence type="ECO:0000313" key="6">
    <source>
        <dbReference type="EMBL" id="MBI4921579.1"/>
    </source>
</evidence>
<organism evidence="6 7">
    <name type="scientific">Devosia nanyangense</name>
    <dbReference type="NCBI Taxonomy" id="1228055"/>
    <lineage>
        <taxon>Bacteria</taxon>
        <taxon>Pseudomonadati</taxon>
        <taxon>Pseudomonadota</taxon>
        <taxon>Alphaproteobacteria</taxon>
        <taxon>Hyphomicrobiales</taxon>
        <taxon>Devosiaceae</taxon>
        <taxon>Devosia</taxon>
    </lineage>
</organism>
<dbReference type="InterPro" id="IPR021731">
    <property type="entry name" value="AMIN_dom"/>
</dbReference>
<dbReference type="Pfam" id="PF11741">
    <property type="entry name" value="AMIN"/>
    <property type="match status" value="1"/>
</dbReference>
<feature type="compositionally biased region" description="Low complexity" evidence="4">
    <location>
        <begin position="145"/>
        <end position="169"/>
    </location>
</feature>
<dbReference type="CDD" id="cd02696">
    <property type="entry name" value="MurNAc-LAA"/>
    <property type="match status" value="1"/>
</dbReference>
<evidence type="ECO:0000313" key="7">
    <source>
        <dbReference type="Proteomes" id="UP000782610"/>
    </source>
</evidence>
<dbReference type="Gene3D" id="2.60.40.3500">
    <property type="match status" value="1"/>
</dbReference>
<evidence type="ECO:0000256" key="3">
    <source>
        <dbReference type="ARBA" id="ARBA00022801"/>
    </source>
</evidence>
<dbReference type="PANTHER" id="PTHR30404:SF0">
    <property type="entry name" value="N-ACETYLMURAMOYL-L-ALANINE AMIDASE AMIC"/>
    <property type="match status" value="1"/>
</dbReference>
<protein>
    <recommendedName>
        <fullName evidence="2">N-acetylmuramoyl-L-alanine amidase</fullName>
        <ecNumber evidence="2">3.5.1.28</ecNumber>
    </recommendedName>
</protein>
<dbReference type="InterPro" id="IPR050695">
    <property type="entry name" value="N-acetylmuramoyl_amidase_3"/>
</dbReference>
<gene>
    <name evidence="6" type="ORF">HY834_07500</name>
</gene>
<proteinExistence type="predicted"/>
<dbReference type="PANTHER" id="PTHR30404">
    <property type="entry name" value="N-ACETYLMURAMOYL-L-ALANINE AMIDASE"/>
    <property type="match status" value="1"/>
</dbReference>
<dbReference type="InterPro" id="IPR002508">
    <property type="entry name" value="MurNAc-LAA_cat"/>
</dbReference>
<evidence type="ECO:0000256" key="2">
    <source>
        <dbReference type="ARBA" id="ARBA00011901"/>
    </source>
</evidence>
<dbReference type="EMBL" id="JACRAF010000022">
    <property type="protein sequence ID" value="MBI4921579.1"/>
    <property type="molecule type" value="Genomic_DNA"/>
</dbReference>
<dbReference type="Gene3D" id="3.40.630.40">
    <property type="entry name" value="Zn-dependent exopeptidases"/>
    <property type="match status" value="1"/>
</dbReference>
<comment type="caution">
    <text evidence="6">The sequence shown here is derived from an EMBL/GenBank/DDBJ whole genome shotgun (WGS) entry which is preliminary data.</text>
</comment>
<sequence length="398" mass="42368">MAGAVAQTLPDVIAARLSTTPERARLVLDLSTTTEFAIVSLDDPQRIAVDVKAANSSITTPPVVAGTGIVTSVSVVLAEAGRARAELVLSSPAVVQQAYLLEPIGDQPARLVVDLIPTTADDFAARAAADLANAISRGVPDAITPSEAPSSEAALEPSSEASSSAPAAPTGSRPLIVLDPGHGGFDSGAEVPGGIREKDITLAFALQLRDLLMQSGRFDVALTRDDDTYLTLNERVDLARQNKADLFISLHADTFQETDIRGASIYTRDERATDILDKVLADGENHRDIVAGYVPADVKPAVVDILVDLMRRQVRQQAYVAAGDIVKAMQPSVTLRRFPVRQADFFVLQAPDIPSMLIELGFMSNSADIQNLESTNWRNNFVDAVAKGLGAYFAEPKT</sequence>
<keyword evidence="3" id="KW-0378">Hydrolase</keyword>
<reference evidence="6" key="1">
    <citation type="submission" date="2020-07" db="EMBL/GenBank/DDBJ databases">
        <title>Huge and variable diversity of episymbiotic CPR bacteria and DPANN archaea in groundwater ecosystems.</title>
        <authorList>
            <person name="He C.Y."/>
            <person name="Keren R."/>
            <person name="Whittaker M."/>
            <person name="Farag I.F."/>
            <person name="Doudna J."/>
            <person name="Cate J.H.D."/>
            <person name="Banfield J.F."/>
        </authorList>
    </citation>
    <scope>NUCLEOTIDE SEQUENCE</scope>
    <source>
        <strain evidence="6">NC_groundwater_1586_Pr3_B-0.1um_66_15</strain>
    </source>
</reference>
<comment type="catalytic activity">
    <reaction evidence="1">
        <text>Hydrolyzes the link between N-acetylmuramoyl residues and L-amino acid residues in certain cell-wall glycopeptides.</text>
        <dbReference type="EC" id="3.5.1.28"/>
    </reaction>
</comment>
<evidence type="ECO:0000256" key="4">
    <source>
        <dbReference type="SAM" id="MobiDB-lite"/>
    </source>
</evidence>
<evidence type="ECO:0000259" key="5">
    <source>
        <dbReference type="SMART" id="SM00646"/>
    </source>
</evidence>
<dbReference type="Proteomes" id="UP000782610">
    <property type="component" value="Unassembled WGS sequence"/>
</dbReference>
<dbReference type="SMART" id="SM00646">
    <property type="entry name" value="Ami_3"/>
    <property type="match status" value="1"/>
</dbReference>
<dbReference type="EC" id="3.5.1.28" evidence="2"/>
<name>A0A933KZP5_9HYPH</name>
<dbReference type="AlphaFoldDB" id="A0A933KZP5"/>
<feature type="domain" description="MurNAc-LAA" evidence="5">
    <location>
        <begin position="236"/>
        <end position="390"/>
    </location>
</feature>
<dbReference type="SUPFAM" id="SSF53187">
    <property type="entry name" value="Zn-dependent exopeptidases"/>
    <property type="match status" value="1"/>
</dbReference>